<comment type="caution">
    <text evidence="1">The sequence shown here is derived from an EMBL/GenBank/DDBJ whole genome shotgun (WGS) entry which is preliminary data.</text>
</comment>
<name>A0ABW7IN34_9VIBR</name>
<proteinExistence type="predicted"/>
<organism evidence="1 2">
    <name type="scientific">Vibrio barjaei</name>
    <dbReference type="NCBI Taxonomy" id="1676683"/>
    <lineage>
        <taxon>Bacteria</taxon>
        <taxon>Pseudomonadati</taxon>
        <taxon>Pseudomonadota</taxon>
        <taxon>Gammaproteobacteria</taxon>
        <taxon>Vibrionales</taxon>
        <taxon>Vibrionaceae</taxon>
        <taxon>Vibrio</taxon>
    </lineage>
</organism>
<sequence>MLSVLLAAYVALANIQKHAIDRKVRVNNLLEWNVTELKRNVP</sequence>
<protein>
    <submittedName>
        <fullName evidence="1">Uncharacterized protein</fullName>
    </submittedName>
</protein>
<dbReference type="Proteomes" id="UP001607125">
    <property type="component" value="Unassembled WGS sequence"/>
</dbReference>
<evidence type="ECO:0000313" key="2">
    <source>
        <dbReference type="Proteomes" id="UP001607125"/>
    </source>
</evidence>
<reference evidence="1 2" key="1">
    <citation type="submission" date="2024-10" db="EMBL/GenBank/DDBJ databases">
        <authorList>
            <person name="Yibar A."/>
            <person name="Saticioglu I.B."/>
            <person name="Duman M."/>
            <person name="Ajmi N."/>
            <person name="Gurler F."/>
            <person name="Ay H."/>
            <person name="Onuk E."/>
            <person name="Guler S."/>
            <person name="Romalde J.L."/>
        </authorList>
    </citation>
    <scope>NUCLEOTIDE SEQUENCE [LARGE SCALE GENOMIC DNA]</scope>
    <source>
        <strain evidence="1 2">1-TCBS-B</strain>
    </source>
</reference>
<accession>A0ABW7IN34</accession>
<evidence type="ECO:0000313" key="1">
    <source>
        <dbReference type="EMBL" id="MFH0262852.1"/>
    </source>
</evidence>
<keyword evidence="2" id="KW-1185">Reference proteome</keyword>
<dbReference type="EMBL" id="JBIHSF010000011">
    <property type="protein sequence ID" value="MFH0262852.1"/>
    <property type="molecule type" value="Genomic_DNA"/>
</dbReference>
<gene>
    <name evidence="1" type="ORF">ACGRH2_20900</name>
</gene>
<dbReference type="RefSeq" id="WP_268679738.1">
    <property type="nucleotide sequence ID" value="NZ_JAPQMW010000022.1"/>
</dbReference>